<proteinExistence type="predicted"/>
<comment type="caution">
    <text evidence="1">The sequence shown here is derived from an EMBL/GenBank/DDBJ whole genome shotgun (WGS) entry which is preliminary data.</text>
</comment>
<accession>A0A5C6CRQ6</accession>
<keyword evidence="2" id="KW-1185">Reference proteome</keyword>
<name>A0A5C6CRQ6_9BACT</name>
<dbReference type="EMBL" id="SJPT01000001">
    <property type="protein sequence ID" value="TWU27172.1"/>
    <property type="molecule type" value="Genomic_DNA"/>
</dbReference>
<organism evidence="1 2">
    <name type="scientific">Novipirellula galeiformis</name>
    <dbReference type="NCBI Taxonomy" id="2528004"/>
    <lineage>
        <taxon>Bacteria</taxon>
        <taxon>Pseudomonadati</taxon>
        <taxon>Planctomycetota</taxon>
        <taxon>Planctomycetia</taxon>
        <taxon>Pirellulales</taxon>
        <taxon>Pirellulaceae</taxon>
        <taxon>Novipirellula</taxon>
    </lineage>
</organism>
<evidence type="ECO:0000313" key="1">
    <source>
        <dbReference type="EMBL" id="TWU27172.1"/>
    </source>
</evidence>
<protein>
    <submittedName>
        <fullName evidence="1">Uncharacterized protein</fullName>
    </submittedName>
</protein>
<sequence>MTLDRDIARIIDDGGTCNRNYPVANIFVPDKEQVCYVLMTVESFLLYQFGSGRFAGCHATCNANR</sequence>
<dbReference type="Proteomes" id="UP000316304">
    <property type="component" value="Unassembled WGS sequence"/>
</dbReference>
<dbReference type="AlphaFoldDB" id="A0A5C6CRQ6"/>
<reference evidence="1 2" key="1">
    <citation type="submission" date="2019-02" db="EMBL/GenBank/DDBJ databases">
        <title>Deep-cultivation of Planctomycetes and their phenomic and genomic characterization uncovers novel biology.</title>
        <authorList>
            <person name="Wiegand S."/>
            <person name="Jogler M."/>
            <person name="Boedeker C."/>
            <person name="Pinto D."/>
            <person name="Vollmers J."/>
            <person name="Rivas-Marin E."/>
            <person name="Kohn T."/>
            <person name="Peeters S.H."/>
            <person name="Heuer A."/>
            <person name="Rast P."/>
            <person name="Oberbeckmann S."/>
            <person name="Bunk B."/>
            <person name="Jeske O."/>
            <person name="Meyerdierks A."/>
            <person name="Storesund J.E."/>
            <person name="Kallscheuer N."/>
            <person name="Luecker S."/>
            <person name="Lage O.M."/>
            <person name="Pohl T."/>
            <person name="Merkel B.J."/>
            <person name="Hornburger P."/>
            <person name="Mueller R.-W."/>
            <person name="Bruemmer F."/>
            <person name="Labrenz M."/>
            <person name="Spormann A.M."/>
            <person name="Op Den Camp H."/>
            <person name="Overmann J."/>
            <person name="Amann R."/>
            <person name="Jetten M.S.M."/>
            <person name="Mascher T."/>
            <person name="Medema M.H."/>
            <person name="Devos D.P."/>
            <person name="Kaster A.-K."/>
            <person name="Ovreas L."/>
            <person name="Rohde M."/>
            <person name="Galperin M.Y."/>
            <person name="Jogler C."/>
        </authorList>
    </citation>
    <scope>NUCLEOTIDE SEQUENCE [LARGE SCALE GENOMIC DNA]</scope>
    <source>
        <strain evidence="1 2">Pla52o</strain>
    </source>
</reference>
<evidence type="ECO:0000313" key="2">
    <source>
        <dbReference type="Proteomes" id="UP000316304"/>
    </source>
</evidence>
<gene>
    <name evidence="1" type="ORF">Pla52o_10360</name>
</gene>